<feature type="transmembrane region" description="Helical" evidence="7">
    <location>
        <begin position="193"/>
        <end position="215"/>
    </location>
</feature>
<dbReference type="EMBL" id="JARH01000980">
    <property type="protein sequence ID" value="EXF74472.1"/>
    <property type="molecule type" value="Genomic_DNA"/>
</dbReference>
<dbReference type="PANTHER" id="PTHR33048:SF47">
    <property type="entry name" value="INTEGRAL MEMBRANE PROTEIN-RELATED"/>
    <property type="match status" value="1"/>
</dbReference>
<dbReference type="HOGENOM" id="CLU_028200_3_1_1"/>
<keyword evidence="4 7" id="KW-0472">Membrane</keyword>
<feature type="domain" description="Rhodopsin" evidence="8">
    <location>
        <begin position="58"/>
        <end position="292"/>
    </location>
</feature>
<keyword evidence="10" id="KW-1185">Reference proteome</keyword>
<evidence type="ECO:0000256" key="1">
    <source>
        <dbReference type="ARBA" id="ARBA00004141"/>
    </source>
</evidence>
<dbReference type="GO" id="GO:0016020">
    <property type="term" value="C:membrane"/>
    <property type="evidence" value="ECO:0007669"/>
    <property type="project" value="UniProtKB-SubCell"/>
</dbReference>
<dbReference type="KEGG" id="cfj:CFIO01_01950"/>
<dbReference type="AlphaFoldDB" id="A0A010Q3U6"/>
<dbReference type="InterPro" id="IPR052337">
    <property type="entry name" value="SAT4-like"/>
</dbReference>
<dbReference type="Pfam" id="PF20684">
    <property type="entry name" value="Fung_rhodopsin"/>
    <property type="match status" value="1"/>
</dbReference>
<name>A0A010Q3U6_9PEZI</name>
<dbReference type="eggNOG" id="ENOG502RF8Q">
    <property type="taxonomic scope" value="Eukaryota"/>
</dbReference>
<organism evidence="9 10">
    <name type="scientific">Colletotrichum fioriniae PJ7</name>
    <dbReference type="NCBI Taxonomy" id="1445577"/>
    <lineage>
        <taxon>Eukaryota</taxon>
        <taxon>Fungi</taxon>
        <taxon>Dikarya</taxon>
        <taxon>Ascomycota</taxon>
        <taxon>Pezizomycotina</taxon>
        <taxon>Sordariomycetes</taxon>
        <taxon>Hypocreomycetidae</taxon>
        <taxon>Glomerellales</taxon>
        <taxon>Glomerellaceae</taxon>
        <taxon>Colletotrichum</taxon>
        <taxon>Colletotrichum acutatum species complex</taxon>
    </lineage>
</organism>
<evidence type="ECO:0000313" key="9">
    <source>
        <dbReference type="EMBL" id="EXF74472.1"/>
    </source>
</evidence>
<feature type="transmembrane region" description="Helical" evidence="7">
    <location>
        <begin position="111"/>
        <end position="134"/>
    </location>
</feature>
<evidence type="ECO:0000256" key="5">
    <source>
        <dbReference type="ARBA" id="ARBA00038359"/>
    </source>
</evidence>
<feature type="region of interest" description="Disordered" evidence="6">
    <location>
        <begin position="324"/>
        <end position="362"/>
    </location>
</feature>
<dbReference type="Proteomes" id="UP000020467">
    <property type="component" value="Unassembled WGS sequence"/>
</dbReference>
<keyword evidence="3 7" id="KW-1133">Transmembrane helix</keyword>
<gene>
    <name evidence="9" type="ORF">CFIO01_01950</name>
</gene>
<comment type="caution">
    <text evidence="9">The sequence shown here is derived from an EMBL/GenBank/DDBJ whole genome shotgun (WGS) entry which is preliminary data.</text>
</comment>
<accession>A0A010Q3U6</accession>
<sequence length="376" mass="40898">MAASMTGEQIQAFAYQLEPLAPKGLAPAVEFVAIILGIISVIVVSLRIYVRAGLSGASSRLWGIEDYLAVIGTLPFIPAVVFAVLASRYGVGFHDADLPSQLYLIRASEYQTYWEVLYFISSTIIKCAIGFTCIRLDRRKRVVICMVLNMSVMVVVAILALIFVFANCTPLAATWNPALGSCQKKISLQTVSYIVSAIQMLTDWTCAIVPFFIVAGLQMSRRKKVSVIAILGLGIFASIATCIRMPYLKYYDTAKYPTEIAYHLGVISITSNLECSLGIIGSSLPPLRKLFKFYYGSSHDGNYKITGESGDALGSAGPGIKLGSLSGNDRTYHASAKRGTSRAGTREHETDDDDSSSRKGIIRKTDIHVSTSTFHV</sequence>
<feature type="transmembrane region" description="Helical" evidence="7">
    <location>
        <begin position="146"/>
        <end position="173"/>
    </location>
</feature>
<dbReference type="PANTHER" id="PTHR33048">
    <property type="entry name" value="PTH11-LIKE INTEGRAL MEMBRANE PROTEIN (AFU_ORTHOLOGUE AFUA_5G11245)"/>
    <property type="match status" value="1"/>
</dbReference>
<evidence type="ECO:0000313" key="10">
    <source>
        <dbReference type="Proteomes" id="UP000020467"/>
    </source>
</evidence>
<evidence type="ECO:0000256" key="3">
    <source>
        <dbReference type="ARBA" id="ARBA00022989"/>
    </source>
</evidence>
<comment type="subcellular location">
    <subcellularLocation>
        <location evidence="1">Membrane</location>
        <topology evidence="1">Multi-pass membrane protein</topology>
    </subcellularLocation>
</comment>
<feature type="transmembrane region" description="Helical" evidence="7">
    <location>
        <begin position="260"/>
        <end position="284"/>
    </location>
</feature>
<evidence type="ECO:0000256" key="4">
    <source>
        <dbReference type="ARBA" id="ARBA00023136"/>
    </source>
</evidence>
<feature type="transmembrane region" description="Helical" evidence="7">
    <location>
        <begin position="25"/>
        <end position="46"/>
    </location>
</feature>
<feature type="transmembrane region" description="Helical" evidence="7">
    <location>
        <begin position="67"/>
        <end position="91"/>
    </location>
</feature>
<evidence type="ECO:0000256" key="7">
    <source>
        <dbReference type="SAM" id="Phobius"/>
    </source>
</evidence>
<evidence type="ECO:0000256" key="6">
    <source>
        <dbReference type="SAM" id="MobiDB-lite"/>
    </source>
</evidence>
<evidence type="ECO:0000256" key="2">
    <source>
        <dbReference type="ARBA" id="ARBA00022692"/>
    </source>
</evidence>
<proteinExistence type="inferred from homology"/>
<comment type="similarity">
    <text evidence="5">Belongs to the SAT4 family.</text>
</comment>
<dbReference type="OrthoDB" id="3897607at2759"/>
<keyword evidence="2 7" id="KW-0812">Transmembrane</keyword>
<protein>
    <recommendedName>
        <fullName evidence="8">Rhodopsin domain-containing protein</fullName>
    </recommendedName>
</protein>
<dbReference type="InterPro" id="IPR049326">
    <property type="entry name" value="Rhodopsin_dom_fungi"/>
</dbReference>
<feature type="transmembrane region" description="Helical" evidence="7">
    <location>
        <begin position="227"/>
        <end position="248"/>
    </location>
</feature>
<evidence type="ECO:0000259" key="8">
    <source>
        <dbReference type="Pfam" id="PF20684"/>
    </source>
</evidence>
<reference evidence="9 10" key="1">
    <citation type="submission" date="2014-02" db="EMBL/GenBank/DDBJ databases">
        <title>The genome sequence of Colletotrichum fioriniae PJ7.</title>
        <authorList>
            <person name="Baroncelli R."/>
            <person name="Thon M.R."/>
        </authorList>
    </citation>
    <scope>NUCLEOTIDE SEQUENCE [LARGE SCALE GENOMIC DNA]</scope>
    <source>
        <strain evidence="9 10">PJ7</strain>
    </source>
</reference>